<feature type="transmembrane region" description="Helical" evidence="1">
    <location>
        <begin position="38"/>
        <end position="54"/>
    </location>
</feature>
<keyword evidence="1" id="KW-0472">Membrane</keyword>
<feature type="transmembrane region" description="Helical" evidence="1">
    <location>
        <begin position="12"/>
        <end position="32"/>
    </location>
</feature>
<geneLocation type="plasmid" evidence="2 3">
    <name>pl1WSM5005</name>
</geneLocation>
<dbReference type="AlphaFoldDB" id="A0A1I9YUG1"/>
<organism evidence="2 3">
    <name type="scientific">Paraburkholderia sprentiae WSM5005</name>
    <dbReference type="NCBI Taxonomy" id="754502"/>
    <lineage>
        <taxon>Bacteria</taxon>
        <taxon>Pseudomonadati</taxon>
        <taxon>Pseudomonadota</taxon>
        <taxon>Betaproteobacteria</taxon>
        <taxon>Burkholderiales</taxon>
        <taxon>Burkholderiaceae</taxon>
        <taxon>Paraburkholderia</taxon>
    </lineage>
</organism>
<dbReference type="KEGG" id="pspw:BJG93_30690"/>
<dbReference type="OrthoDB" id="9104095at2"/>
<sequence length="85" mass="9630">MKIIRNGNFAPWFRILLWATGIAIAAASYFLLSGIEKFVGVVIGMIVLATGTYAERANMLHLKPFDDSYKKARKSYERDDDESKK</sequence>
<dbReference type="RefSeq" id="WP_027194828.1">
    <property type="nucleotide sequence ID" value="NZ_CP017563.2"/>
</dbReference>
<keyword evidence="1" id="KW-1133">Transmembrane helix</keyword>
<dbReference type="Proteomes" id="UP000179860">
    <property type="component" value="Plasmid pl1WSM5005"/>
</dbReference>
<reference evidence="2" key="1">
    <citation type="submission" date="2016-09" db="EMBL/GenBank/DDBJ databases">
        <title>The Complete Genome of Burkholderia sprentiae wsm5005.</title>
        <authorList>
            <person name="De Meyer S."/>
            <person name="Wang P."/>
            <person name="Terpolilli J."/>
        </authorList>
    </citation>
    <scope>NUCLEOTIDE SEQUENCE [LARGE SCALE GENOMIC DNA]</scope>
    <source>
        <strain evidence="2">WSM5005</strain>
        <plasmid evidence="2">pl1WSM5005</plasmid>
    </source>
</reference>
<gene>
    <name evidence="2" type="ORF">BJG93_30690</name>
</gene>
<keyword evidence="2" id="KW-0614">Plasmid</keyword>
<dbReference type="EMBL" id="CP017563">
    <property type="protein sequence ID" value="APA89830.1"/>
    <property type="molecule type" value="Genomic_DNA"/>
</dbReference>
<proteinExistence type="predicted"/>
<protein>
    <submittedName>
        <fullName evidence="2">Uncharacterized protein</fullName>
    </submittedName>
</protein>
<name>A0A1I9YUG1_9BURK</name>
<keyword evidence="1" id="KW-0812">Transmembrane</keyword>
<evidence type="ECO:0000313" key="3">
    <source>
        <dbReference type="Proteomes" id="UP000179860"/>
    </source>
</evidence>
<evidence type="ECO:0000313" key="2">
    <source>
        <dbReference type="EMBL" id="APA89830.1"/>
    </source>
</evidence>
<reference evidence="2" key="2">
    <citation type="submission" date="2021-06" db="EMBL/GenBank/DDBJ databases">
        <authorList>
            <person name="Rogers T.H."/>
            <person name="Ramsay J.P."/>
            <person name="Wang P."/>
            <person name="Terpolilli J."/>
        </authorList>
    </citation>
    <scope>NUCLEOTIDE SEQUENCE</scope>
    <source>
        <strain evidence="2">WSM5005</strain>
        <plasmid evidence="2">pl1WSM5005</plasmid>
    </source>
</reference>
<evidence type="ECO:0000256" key="1">
    <source>
        <dbReference type="SAM" id="Phobius"/>
    </source>
</evidence>
<accession>A0A1I9YUG1</accession>
<keyword evidence="3" id="KW-1185">Reference proteome</keyword>